<dbReference type="GeneID" id="78464953"/>
<name>A0A4U9VVD7_9SPHI</name>
<dbReference type="Proteomes" id="UP000308196">
    <property type="component" value="Chromosome"/>
</dbReference>
<protein>
    <submittedName>
        <fullName evidence="1">Uncharacterized protein</fullName>
    </submittedName>
</protein>
<dbReference type="KEGG" id="stha:NCTC11429_04365"/>
<reference evidence="1 2" key="1">
    <citation type="submission" date="2019-05" db="EMBL/GenBank/DDBJ databases">
        <authorList>
            <consortium name="Pathogen Informatics"/>
        </authorList>
    </citation>
    <scope>NUCLEOTIDE SEQUENCE [LARGE SCALE GENOMIC DNA]</scope>
    <source>
        <strain evidence="1 2">NCTC11429</strain>
    </source>
</reference>
<dbReference type="RefSeq" id="WP_028070421.1">
    <property type="nucleotide sequence ID" value="NZ_LR590484.1"/>
</dbReference>
<sequence length="100" mass="11594">MSENYREYLVKTVFELDKFLDELDLNITNLAMNGEFSEANDLFDEGDTLSLSIADFEDANDMNVRKLINVFHFLTDIKKSLKNVNAISDEEIDNYDDLPF</sequence>
<dbReference type="AlphaFoldDB" id="A0A4U9VVD7"/>
<evidence type="ECO:0000313" key="2">
    <source>
        <dbReference type="Proteomes" id="UP000308196"/>
    </source>
</evidence>
<accession>A0A4U9VVD7</accession>
<gene>
    <name evidence="1" type="ORF">NCTC11429_04365</name>
</gene>
<dbReference type="EMBL" id="LR590484">
    <property type="protein sequence ID" value="VTR51510.1"/>
    <property type="molecule type" value="Genomic_DNA"/>
</dbReference>
<evidence type="ECO:0000313" key="1">
    <source>
        <dbReference type="EMBL" id="VTR51510.1"/>
    </source>
</evidence>
<organism evidence="1 2">
    <name type="scientific">Sphingobacterium thalpophilum</name>
    <dbReference type="NCBI Taxonomy" id="259"/>
    <lineage>
        <taxon>Bacteria</taxon>
        <taxon>Pseudomonadati</taxon>
        <taxon>Bacteroidota</taxon>
        <taxon>Sphingobacteriia</taxon>
        <taxon>Sphingobacteriales</taxon>
        <taxon>Sphingobacteriaceae</taxon>
        <taxon>Sphingobacterium</taxon>
    </lineage>
</organism>
<dbReference type="STRING" id="1123265.GCA_000686625_03703"/>
<proteinExistence type="predicted"/>